<evidence type="ECO:0000313" key="2">
    <source>
        <dbReference type="Proteomes" id="UP001519308"/>
    </source>
</evidence>
<comment type="caution">
    <text evidence="1">The sequence shown here is derived from an EMBL/GenBank/DDBJ whole genome shotgun (WGS) entry which is preliminary data.</text>
</comment>
<name>A0ABS4K815_9CLOT</name>
<accession>A0ABS4K815</accession>
<proteinExistence type="predicted"/>
<keyword evidence="2" id="KW-1185">Reference proteome</keyword>
<organism evidence="1 2">
    <name type="scientific">Clostridium punense</name>
    <dbReference type="NCBI Taxonomy" id="1054297"/>
    <lineage>
        <taxon>Bacteria</taxon>
        <taxon>Bacillati</taxon>
        <taxon>Bacillota</taxon>
        <taxon>Clostridia</taxon>
        <taxon>Eubacteriales</taxon>
        <taxon>Clostridiaceae</taxon>
        <taxon>Clostridium</taxon>
    </lineage>
</organism>
<evidence type="ECO:0000313" key="1">
    <source>
        <dbReference type="EMBL" id="MBP2023939.1"/>
    </source>
</evidence>
<dbReference type="EMBL" id="JAGGLL010000042">
    <property type="protein sequence ID" value="MBP2023939.1"/>
    <property type="molecule type" value="Genomic_DNA"/>
</dbReference>
<gene>
    <name evidence="1" type="ORF">J2Z44_003784</name>
</gene>
<reference evidence="1 2" key="1">
    <citation type="submission" date="2021-03" db="EMBL/GenBank/DDBJ databases">
        <title>Genomic Encyclopedia of Type Strains, Phase IV (KMG-IV): sequencing the most valuable type-strain genomes for metagenomic binning, comparative biology and taxonomic classification.</title>
        <authorList>
            <person name="Goeker M."/>
        </authorList>
    </citation>
    <scope>NUCLEOTIDE SEQUENCE [LARGE SCALE GENOMIC DNA]</scope>
    <source>
        <strain evidence="1 2">DSM 28650</strain>
    </source>
</reference>
<dbReference type="Proteomes" id="UP001519308">
    <property type="component" value="Unassembled WGS sequence"/>
</dbReference>
<sequence length="39" mass="4446">MNIALLIIDVQEAFIGHRKEETLEQPCFSTESLLVMKVV</sequence>
<protein>
    <submittedName>
        <fullName evidence="1">Nicotinamidase-related amidase</fullName>
    </submittedName>
</protein>